<evidence type="ECO:0000256" key="1">
    <source>
        <dbReference type="SAM" id="MobiDB-lite"/>
    </source>
</evidence>
<feature type="region of interest" description="Disordered" evidence="1">
    <location>
        <begin position="1"/>
        <end position="20"/>
    </location>
</feature>
<organism evidence="3 4">
    <name type="scientific">Hoeflea algicola</name>
    <dbReference type="NCBI Taxonomy" id="2983763"/>
    <lineage>
        <taxon>Bacteria</taxon>
        <taxon>Pseudomonadati</taxon>
        <taxon>Pseudomonadota</taxon>
        <taxon>Alphaproteobacteria</taxon>
        <taxon>Hyphomicrobiales</taxon>
        <taxon>Rhizobiaceae</taxon>
        <taxon>Hoeflea</taxon>
    </lineage>
</organism>
<proteinExistence type="predicted"/>
<reference evidence="3" key="1">
    <citation type="submission" date="2022-10" db="EMBL/GenBank/DDBJ databases">
        <title>Hoeflea sp. G2-23, isolated from marine algae.</title>
        <authorList>
            <person name="Kristyanto S."/>
            <person name="Kim J.M."/>
            <person name="Jeon C.O."/>
        </authorList>
    </citation>
    <scope>NUCLEOTIDE SEQUENCE</scope>
    <source>
        <strain evidence="3">G2-23</strain>
    </source>
</reference>
<keyword evidence="2" id="KW-0812">Transmembrane</keyword>
<dbReference type="Proteomes" id="UP001073227">
    <property type="component" value="Unassembled WGS sequence"/>
</dbReference>
<feature type="compositionally biased region" description="Polar residues" evidence="1">
    <location>
        <begin position="40"/>
        <end position="57"/>
    </location>
</feature>
<keyword evidence="4" id="KW-1185">Reference proteome</keyword>
<name>A0ABT3Z4F4_9HYPH</name>
<feature type="region of interest" description="Disordered" evidence="1">
    <location>
        <begin position="31"/>
        <end position="57"/>
    </location>
</feature>
<comment type="caution">
    <text evidence="3">The sequence shown here is derived from an EMBL/GenBank/DDBJ whole genome shotgun (WGS) entry which is preliminary data.</text>
</comment>
<evidence type="ECO:0000313" key="3">
    <source>
        <dbReference type="EMBL" id="MCY0146594.1"/>
    </source>
</evidence>
<accession>A0ABT3Z4F4</accession>
<feature type="transmembrane region" description="Helical" evidence="2">
    <location>
        <begin position="129"/>
        <end position="151"/>
    </location>
</feature>
<keyword evidence="2" id="KW-0472">Membrane</keyword>
<evidence type="ECO:0000256" key="2">
    <source>
        <dbReference type="SAM" id="Phobius"/>
    </source>
</evidence>
<sequence length="197" mass="21491">MSSFASKNRDAGNAGNPGGCYGNGPPRIPCPGDADPIQPGCSTESVSAGNRYPETQTSVYPAPGKHIRLALLLLGVDCYTVPKSQHIARPRVDFMTRIFCSLRIWQPQSRSHQQMPPGKRNMTLEAPPVWITALVLVLFVLFPIGISLLGLKQIFKVHRFRKGAVRVIGTVVDIKETTRCLQPPNTISSAAANTQSW</sequence>
<keyword evidence="2" id="KW-1133">Transmembrane helix</keyword>
<gene>
    <name evidence="3" type="ORF">OEG84_02395</name>
</gene>
<evidence type="ECO:0000313" key="4">
    <source>
        <dbReference type="Proteomes" id="UP001073227"/>
    </source>
</evidence>
<dbReference type="RefSeq" id="WP_267652251.1">
    <property type="nucleotide sequence ID" value="NZ_JAOVZR010000001.1"/>
</dbReference>
<protein>
    <submittedName>
        <fullName evidence="3">Uncharacterized protein</fullName>
    </submittedName>
</protein>
<dbReference type="EMBL" id="JAOVZR010000001">
    <property type="protein sequence ID" value="MCY0146594.1"/>
    <property type="molecule type" value="Genomic_DNA"/>
</dbReference>